<evidence type="ECO:0000313" key="6">
    <source>
        <dbReference type="EMBL" id="MFH8590020.1"/>
    </source>
</evidence>
<dbReference type="InterPro" id="IPR015422">
    <property type="entry name" value="PyrdxlP-dep_Trfase_small"/>
</dbReference>
<feature type="domain" description="Aminotransferase class I/classII large" evidence="5">
    <location>
        <begin position="83"/>
        <end position="433"/>
    </location>
</feature>
<evidence type="ECO:0000256" key="1">
    <source>
        <dbReference type="ARBA" id="ARBA00001933"/>
    </source>
</evidence>
<keyword evidence="2 6" id="KW-0032">Aminotransferase</keyword>
<dbReference type="Pfam" id="PF00155">
    <property type="entry name" value="Aminotran_1_2"/>
    <property type="match status" value="1"/>
</dbReference>
<dbReference type="PANTHER" id="PTHR42790:SF19">
    <property type="entry name" value="KYNURENINE_ALPHA-AMINOADIPATE AMINOTRANSFERASE, MITOCHONDRIAL"/>
    <property type="match status" value="1"/>
</dbReference>
<evidence type="ECO:0000256" key="4">
    <source>
        <dbReference type="ARBA" id="ARBA00022898"/>
    </source>
</evidence>
<sequence length="444" mass="48896">MTLPGPPAPAATVTLSLADLHASLGDPVMASMNMLSEIAERHPDAISFASGSPYEGYFDTESLHRHLRTFCDHLAHDRGMDEAQVTRTLFQYGRTKGVITDLLATYLARDENIHVDPESLVVTVGCQEAILLVLRALRRDARDVVLTVSPSYVGLTGAARLLDMTVVPVREGPLGIDLDDLTEQLRRTRADGLRPRALYLVPDFSNPSGRSLDMATRHRLLALAEEADILLLEDNPYGLYTRAETRPPTLKALDTRRRVVYLGSLAKTGLPGARVGFAVADQPVTGAGPGGLLADQLSTLKSMVTVNTSPLAQAVIGGKLLENDCRLSLANRRETEIYRHHLDCLLNGLDKRWPAAVRARLGIDWNVPGGGFFVVLTVPFRVDDELLARSARRHGVLWMPMHHFYAGDGGHRQLRLSYSRITPERIDEGLDRLKALVDEECRAR</sequence>
<accession>A0ABW7RUN9</accession>
<dbReference type="Gene3D" id="3.90.1150.10">
    <property type="entry name" value="Aspartate Aminotransferase, domain 1"/>
    <property type="match status" value="1"/>
</dbReference>
<comment type="caution">
    <text evidence="6">The sequence shown here is derived from an EMBL/GenBank/DDBJ whole genome shotgun (WGS) entry which is preliminary data.</text>
</comment>
<keyword evidence="3" id="KW-0808">Transferase</keyword>
<dbReference type="GO" id="GO:0008483">
    <property type="term" value="F:transaminase activity"/>
    <property type="evidence" value="ECO:0007669"/>
    <property type="project" value="UniProtKB-KW"/>
</dbReference>
<proteinExistence type="predicted"/>
<dbReference type="Proteomes" id="UP001610990">
    <property type="component" value="Unassembled WGS sequence"/>
</dbReference>
<protein>
    <submittedName>
        <fullName evidence="6">PLP-dependent aminotransferase family protein</fullName>
    </submittedName>
</protein>
<dbReference type="InterPro" id="IPR015424">
    <property type="entry name" value="PyrdxlP-dep_Trfase"/>
</dbReference>
<dbReference type="InterPro" id="IPR004839">
    <property type="entry name" value="Aminotransferase_I/II_large"/>
</dbReference>
<keyword evidence="7" id="KW-1185">Reference proteome</keyword>
<keyword evidence="4" id="KW-0663">Pyridoxal phosphate</keyword>
<dbReference type="InterPro" id="IPR050859">
    <property type="entry name" value="Class-I_PLP-dep_aminotransf"/>
</dbReference>
<comment type="cofactor">
    <cofactor evidence="1">
        <name>pyridoxal 5'-phosphate</name>
        <dbReference type="ChEBI" id="CHEBI:597326"/>
    </cofactor>
</comment>
<dbReference type="EMBL" id="JBIRGH010000041">
    <property type="protein sequence ID" value="MFH8590020.1"/>
    <property type="molecule type" value="Genomic_DNA"/>
</dbReference>
<dbReference type="CDD" id="cd00609">
    <property type="entry name" value="AAT_like"/>
    <property type="match status" value="1"/>
</dbReference>
<evidence type="ECO:0000313" key="7">
    <source>
        <dbReference type="Proteomes" id="UP001610990"/>
    </source>
</evidence>
<dbReference type="SUPFAM" id="SSF53383">
    <property type="entry name" value="PLP-dependent transferases"/>
    <property type="match status" value="1"/>
</dbReference>
<gene>
    <name evidence="6" type="ORF">ACH4GP_37570</name>
</gene>
<evidence type="ECO:0000259" key="5">
    <source>
        <dbReference type="Pfam" id="PF00155"/>
    </source>
</evidence>
<dbReference type="InterPro" id="IPR015421">
    <property type="entry name" value="PyrdxlP-dep_Trfase_major"/>
</dbReference>
<dbReference type="Gene3D" id="3.40.640.10">
    <property type="entry name" value="Type I PLP-dependent aspartate aminotransferase-like (Major domain)"/>
    <property type="match status" value="1"/>
</dbReference>
<dbReference type="RefSeq" id="WP_397677057.1">
    <property type="nucleotide sequence ID" value="NZ_JBIRGH010000041.1"/>
</dbReference>
<dbReference type="PANTHER" id="PTHR42790">
    <property type="entry name" value="AMINOTRANSFERASE"/>
    <property type="match status" value="1"/>
</dbReference>
<evidence type="ECO:0000256" key="2">
    <source>
        <dbReference type="ARBA" id="ARBA00022576"/>
    </source>
</evidence>
<evidence type="ECO:0000256" key="3">
    <source>
        <dbReference type="ARBA" id="ARBA00022679"/>
    </source>
</evidence>
<organism evidence="6 7">
    <name type="scientific">Streptomyces celluloflavus</name>
    <dbReference type="NCBI Taxonomy" id="58344"/>
    <lineage>
        <taxon>Bacteria</taxon>
        <taxon>Bacillati</taxon>
        <taxon>Actinomycetota</taxon>
        <taxon>Actinomycetes</taxon>
        <taxon>Kitasatosporales</taxon>
        <taxon>Streptomycetaceae</taxon>
        <taxon>Streptomyces</taxon>
    </lineage>
</organism>
<name>A0ABW7RUN9_9ACTN</name>
<reference evidence="6 7" key="1">
    <citation type="submission" date="2024-10" db="EMBL/GenBank/DDBJ databases">
        <title>The Natural Products Discovery Center: Release of the First 8490 Sequenced Strains for Exploring Actinobacteria Biosynthetic Diversity.</title>
        <authorList>
            <person name="Kalkreuter E."/>
            <person name="Kautsar S.A."/>
            <person name="Yang D."/>
            <person name="Bader C.D."/>
            <person name="Teijaro C.N."/>
            <person name="Fluegel L."/>
            <person name="Davis C.M."/>
            <person name="Simpson J.R."/>
            <person name="Lauterbach L."/>
            <person name="Steele A.D."/>
            <person name="Gui C."/>
            <person name="Meng S."/>
            <person name="Li G."/>
            <person name="Viehrig K."/>
            <person name="Ye F."/>
            <person name="Su P."/>
            <person name="Kiefer A.F."/>
            <person name="Nichols A."/>
            <person name="Cepeda A.J."/>
            <person name="Yan W."/>
            <person name="Fan B."/>
            <person name="Jiang Y."/>
            <person name="Adhikari A."/>
            <person name="Zheng C.-J."/>
            <person name="Schuster L."/>
            <person name="Cowan T.M."/>
            <person name="Smanski M.J."/>
            <person name="Chevrette M.G."/>
            <person name="De Carvalho L.P.S."/>
            <person name="Shen B."/>
        </authorList>
    </citation>
    <scope>NUCLEOTIDE SEQUENCE [LARGE SCALE GENOMIC DNA]</scope>
    <source>
        <strain evidence="6 7">NPDC018013</strain>
    </source>
</reference>